<name>A0AAD3DEJ6_9STRA</name>
<proteinExistence type="predicted"/>
<protein>
    <submittedName>
        <fullName evidence="1">Uncharacterized protein</fullName>
    </submittedName>
</protein>
<reference evidence="1 2" key="1">
    <citation type="journal article" date="2021" name="Sci. Rep.">
        <title>The genome of the diatom Chaetoceros tenuissimus carries an ancient integrated fragment of an extant virus.</title>
        <authorList>
            <person name="Hongo Y."/>
            <person name="Kimura K."/>
            <person name="Takaki Y."/>
            <person name="Yoshida Y."/>
            <person name="Baba S."/>
            <person name="Kobayashi G."/>
            <person name="Nagasaki K."/>
            <person name="Hano T."/>
            <person name="Tomaru Y."/>
        </authorList>
    </citation>
    <scope>NUCLEOTIDE SEQUENCE [LARGE SCALE GENOMIC DNA]</scope>
    <source>
        <strain evidence="1 2">NIES-3715</strain>
    </source>
</reference>
<dbReference type="Proteomes" id="UP001054902">
    <property type="component" value="Unassembled WGS sequence"/>
</dbReference>
<dbReference type="AlphaFoldDB" id="A0AAD3DEJ6"/>
<keyword evidence="2" id="KW-1185">Reference proteome</keyword>
<gene>
    <name evidence="1" type="ORF">CTEN210_18411</name>
</gene>
<evidence type="ECO:0000313" key="2">
    <source>
        <dbReference type="Proteomes" id="UP001054902"/>
    </source>
</evidence>
<evidence type="ECO:0000313" key="1">
    <source>
        <dbReference type="EMBL" id="GFH61935.1"/>
    </source>
</evidence>
<organism evidence="1 2">
    <name type="scientific">Chaetoceros tenuissimus</name>
    <dbReference type="NCBI Taxonomy" id="426638"/>
    <lineage>
        <taxon>Eukaryota</taxon>
        <taxon>Sar</taxon>
        <taxon>Stramenopiles</taxon>
        <taxon>Ochrophyta</taxon>
        <taxon>Bacillariophyta</taxon>
        <taxon>Coscinodiscophyceae</taxon>
        <taxon>Chaetocerotophycidae</taxon>
        <taxon>Chaetocerotales</taxon>
        <taxon>Chaetocerotaceae</taxon>
        <taxon>Chaetoceros</taxon>
    </lineage>
</organism>
<comment type="caution">
    <text evidence="1">The sequence shown here is derived from an EMBL/GenBank/DDBJ whole genome shotgun (WGS) entry which is preliminary data.</text>
</comment>
<accession>A0AAD3DEJ6</accession>
<sequence length="126" mass="14299">MNIPTCYVSNTRGPTYRHDVLSSGSCNARRMNIRRISEVEEIIALGERNSSIFQVHSIARVRTRAPKVNSRHASEAILTFKTNRENVNFSTINVEGPAAQSILNAAYDLLDRHHENKPNYSEEDEE</sequence>
<dbReference type="EMBL" id="BLLK01000075">
    <property type="protein sequence ID" value="GFH61935.1"/>
    <property type="molecule type" value="Genomic_DNA"/>
</dbReference>